<proteinExistence type="predicted"/>
<reference evidence="2 3" key="1">
    <citation type="submission" date="2018-12" db="EMBL/GenBank/DDBJ databases">
        <authorList>
            <consortium name="Pathogen Informatics"/>
        </authorList>
    </citation>
    <scope>NUCLEOTIDE SEQUENCE [LARGE SCALE GENOMIC DNA]</scope>
    <source>
        <strain evidence="2 3">NCTC3166</strain>
    </source>
</reference>
<dbReference type="NCBIfam" id="TIGR03949">
    <property type="entry name" value="bact_IIb_cerein"/>
    <property type="match status" value="1"/>
</dbReference>
<dbReference type="EMBL" id="LR134266">
    <property type="protein sequence ID" value="VED66318.1"/>
    <property type="molecule type" value="Genomic_DNA"/>
</dbReference>
<dbReference type="AlphaFoldDB" id="A0A3S4L930"/>
<dbReference type="Pfam" id="PF10439">
    <property type="entry name" value="Bacteriocin_IIc"/>
    <property type="match status" value="1"/>
</dbReference>
<dbReference type="GO" id="GO:0042742">
    <property type="term" value="P:defense response to bacterium"/>
    <property type="evidence" value="ECO:0007669"/>
    <property type="project" value="InterPro"/>
</dbReference>
<evidence type="ECO:0000313" key="3">
    <source>
        <dbReference type="Proteomes" id="UP000270025"/>
    </source>
</evidence>
<dbReference type="InterPro" id="IPR019493">
    <property type="entry name" value="Bacteriocin_IIb_lactacin-rel"/>
</dbReference>
<feature type="transmembrane region" description="Helical" evidence="1">
    <location>
        <begin position="27"/>
        <end position="47"/>
    </location>
</feature>
<dbReference type="NCBIfam" id="TIGR01847">
    <property type="entry name" value="bacteriocin_sig"/>
    <property type="match status" value="1"/>
</dbReference>
<keyword evidence="1" id="KW-1133">Transmembrane helix</keyword>
<evidence type="ECO:0000313" key="2">
    <source>
        <dbReference type="EMBL" id="VED66318.1"/>
    </source>
</evidence>
<protein>
    <submittedName>
        <fullName evidence="2">Class IIb bacteriocin, lactobin A/cerein 7B family</fullName>
    </submittedName>
</protein>
<dbReference type="InterPro" id="IPR023991">
    <property type="entry name" value="Bacteriocin_IIb_lactobn/cerein"/>
</dbReference>
<dbReference type="KEGG" id="svf:NCTC3166_00084"/>
<sequence>MTQTNQLIDNQFTTLTDEELTHVNGGVAPFIVYGGCIITGLALGFILG</sequence>
<dbReference type="InterPro" id="IPR010133">
    <property type="entry name" value="Bacteriocin_signal_seq"/>
</dbReference>
<organism evidence="2 3">
    <name type="scientific">Streptococcus viridans</name>
    <dbReference type="NCBI Taxonomy" id="78535"/>
    <lineage>
        <taxon>Bacteria</taxon>
        <taxon>Bacillati</taxon>
        <taxon>Bacillota</taxon>
        <taxon>Bacilli</taxon>
        <taxon>Lactobacillales</taxon>
        <taxon>Streptococcaceae</taxon>
        <taxon>Streptococcus</taxon>
    </lineage>
</organism>
<dbReference type="Proteomes" id="UP000270025">
    <property type="component" value="Chromosome"/>
</dbReference>
<evidence type="ECO:0000256" key="1">
    <source>
        <dbReference type="SAM" id="Phobius"/>
    </source>
</evidence>
<keyword evidence="1" id="KW-0812">Transmembrane</keyword>
<dbReference type="RefSeq" id="WP_126403595.1">
    <property type="nucleotide sequence ID" value="NZ_LR134266.1"/>
</dbReference>
<name>A0A3S4L930_9STRE</name>
<gene>
    <name evidence="2" type="ORF">NCTC3166_00084</name>
</gene>
<keyword evidence="3" id="KW-1185">Reference proteome</keyword>
<accession>A0A3S4L930</accession>
<keyword evidence="1" id="KW-0472">Membrane</keyword>